<feature type="region of interest" description="Disordered" evidence="2">
    <location>
        <begin position="38"/>
        <end position="66"/>
    </location>
</feature>
<comment type="caution">
    <text evidence="3">The sequence shown here is derived from an EMBL/GenBank/DDBJ whole genome shotgun (WGS) entry which is preliminary data.</text>
</comment>
<proteinExistence type="predicted"/>
<evidence type="ECO:0000256" key="2">
    <source>
        <dbReference type="SAM" id="MobiDB-lite"/>
    </source>
</evidence>
<protein>
    <submittedName>
        <fullName evidence="3">Uncharacterized protein</fullName>
    </submittedName>
</protein>
<dbReference type="AlphaFoldDB" id="A0A9X6ZRC4"/>
<feature type="compositionally biased region" description="Low complexity" evidence="2">
    <location>
        <begin position="291"/>
        <end position="305"/>
    </location>
</feature>
<evidence type="ECO:0000313" key="3">
    <source>
        <dbReference type="EMBL" id="PFJ33979.1"/>
    </source>
</evidence>
<feature type="region of interest" description="Disordered" evidence="2">
    <location>
        <begin position="223"/>
        <end position="256"/>
    </location>
</feature>
<evidence type="ECO:0000256" key="1">
    <source>
        <dbReference type="SAM" id="Coils"/>
    </source>
</evidence>
<accession>A0A9X6ZRC4</accession>
<feature type="coiled-coil region" evidence="1">
    <location>
        <begin position="84"/>
        <end position="111"/>
    </location>
</feature>
<feature type="compositionally biased region" description="Polar residues" evidence="2">
    <location>
        <begin position="273"/>
        <end position="290"/>
    </location>
</feature>
<name>A0A9X6ZRC4_BACTU</name>
<evidence type="ECO:0000313" key="4">
    <source>
        <dbReference type="Proteomes" id="UP000224003"/>
    </source>
</evidence>
<keyword evidence="1" id="KW-0175">Coiled coil</keyword>
<gene>
    <name evidence="3" type="ORF">COJ15_26780</name>
</gene>
<dbReference type="EMBL" id="NUVX01000054">
    <property type="protein sequence ID" value="PFJ33979.1"/>
    <property type="molecule type" value="Genomic_DNA"/>
</dbReference>
<feature type="compositionally biased region" description="Basic and acidic residues" evidence="2">
    <location>
        <begin position="38"/>
        <end position="50"/>
    </location>
</feature>
<reference evidence="3 4" key="1">
    <citation type="submission" date="2017-09" db="EMBL/GenBank/DDBJ databases">
        <title>Large-scale bioinformatics analysis of Bacillus genomes uncovers conserved roles of natural products in bacterial physiology.</title>
        <authorList>
            <consortium name="Agbiome Team Llc"/>
            <person name="Bleich R.M."/>
            <person name="Grubbs K.J."/>
            <person name="Santa Maria K.C."/>
            <person name="Allen S.E."/>
            <person name="Farag S."/>
            <person name="Shank E.A."/>
            <person name="Bowers A."/>
        </authorList>
    </citation>
    <scope>NUCLEOTIDE SEQUENCE [LARGE SCALE GENOMIC DNA]</scope>
    <source>
        <strain evidence="3 4">AFS085496</strain>
    </source>
</reference>
<feature type="compositionally biased region" description="Polar residues" evidence="2">
    <location>
        <begin position="223"/>
        <end position="252"/>
    </location>
</feature>
<dbReference type="Proteomes" id="UP000224003">
    <property type="component" value="Unassembled WGS sequence"/>
</dbReference>
<organism evidence="3 4">
    <name type="scientific">Bacillus thuringiensis</name>
    <dbReference type="NCBI Taxonomy" id="1428"/>
    <lineage>
        <taxon>Bacteria</taxon>
        <taxon>Bacillati</taxon>
        <taxon>Bacillota</taxon>
        <taxon>Bacilli</taxon>
        <taxon>Bacillales</taxon>
        <taxon>Bacillaceae</taxon>
        <taxon>Bacillus</taxon>
        <taxon>Bacillus cereus group</taxon>
    </lineage>
</organism>
<dbReference type="RefSeq" id="WP_098517205.1">
    <property type="nucleotide sequence ID" value="NZ_NUVX01000054.1"/>
</dbReference>
<sequence>MKKRDILSLIRLDVQRKNKPKKKLDDFLLGEEDQHEEIMHAKRKKDDSVKKKSNVMEEEIGASKQDEAAVKPNIRQLDWGTLSRMSLREQNIELKREYISLLEKLEEVAANVASEKGGNSEKAIKIEKHKKDMKLLRDFLREIVGLIPDGYELRMQMDTTSWSVAEVEDEIMNKIKSLVSKLKFTDKIIEEETKKVAAQKQFLENELIRARERIKDLEGMILNGSNSESSVQGTTLEKQPESQESYNNNQQVPPAVVQDKQEDNVDNKITNKEAPQQQVIQKRNPFEQTKSSNSSNSGMSSGQGSVKIPEIPEEVPKYLFIETDRYLENFPDECKFTLEVIGRTGVSRNAELKNEMEQLEEGKKYFFPNNQYEYGYLNNAVKTLKDRQFITSKEINLGARGYKFLVYELTDIGKAVYYKFTQQQPVEAEMHKMLGDHKSLEHGYLIREVANEFRAKHYTVHEDRESCTYKLEDGKRKVFDLVIEKDGQKQHIEVERGTHNDDDFFKAMDKIYQITSEFYFVAPNEKILYQVTKGKVFKWITDRLGGFENAKGKMKMHFSTIEKIKKSDEPWEVFAL</sequence>
<feature type="coiled-coil region" evidence="1">
    <location>
        <begin position="193"/>
        <end position="220"/>
    </location>
</feature>
<feature type="region of interest" description="Disordered" evidence="2">
    <location>
        <begin position="270"/>
        <end position="308"/>
    </location>
</feature>